<comment type="caution">
    <text evidence="1">The sequence shown here is derived from an EMBL/GenBank/DDBJ whole genome shotgun (WGS) entry which is preliminary data.</text>
</comment>
<feature type="non-terminal residue" evidence="1">
    <location>
        <position position="1"/>
    </location>
</feature>
<sequence>LARKEIVQGRGKYSAERDKIVGHLLDRTRDRSCEVMGKKATANQNAFTVVVMKRHLFSQNVCIDAAGMCVVLPVKLHKIFVKNGILS</sequence>
<protein>
    <submittedName>
        <fullName evidence="1">Uncharacterized protein</fullName>
    </submittedName>
</protein>
<dbReference type="EMBL" id="JYDU01000351">
    <property type="protein sequence ID" value="KRX86630.1"/>
    <property type="molecule type" value="Genomic_DNA"/>
</dbReference>
<evidence type="ECO:0000313" key="1">
    <source>
        <dbReference type="EMBL" id="KRX86630.1"/>
    </source>
</evidence>
<organism evidence="1 2">
    <name type="scientific">Trichinella pseudospiralis</name>
    <name type="common">Parasitic roundworm</name>
    <dbReference type="NCBI Taxonomy" id="6337"/>
    <lineage>
        <taxon>Eukaryota</taxon>
        <taxon>Metazoa</taxon>
        <taxon>Ecdysozoa</taxon>
        <taxon>Nematoda</taxon>
        <taxon>Enoplea</taxon>
        <taxon>Dorylaimia</taxon>
        <taxon>Trichinellida</taxon>
        <taxon>Trichinellidae</taxon>
        <taxon>Trichinella</taxon>
    </lineage>
</organism>
<gene>
    <name evidence="1" type="ORF">T4E_9733</name>
</gene>
<dbReference type="Proteomes" id="UP000054815">
    <property type="component" value="Unassembled WGS sequence"/>
</dbReference>
<reference evidence="1 2" key="1">
    <citation type="submission" date="2015-01" db="EMBL/GenBank/DDBJ databases">
        <title>Evolution of Trichinella species and genotypes.</title>
        <authorList>
            <person name="Korhonen P.K."/>
            <person name="Edoardo P."/>
            <person name="Giuseppe L.R."/>
            <person name="Gasser R.B."/>
        </authorList>
    </citation>
    <scope>NUCLEOTIDE SEQUENCE [LARGE SCALE GENOMIC DNA]</scope>
    <source>
        <strain evidence="1">ISS141</strain>
    </source>
</reference>
<accession>A0A0V0XF77</accession>
<dbReference type="AlphaFoldDB" id="A0A0V0XF77"/>
<name>A0A0V0XF77_TRIPS</name>
<evidence type="ECO:0000313" key="2">
    <source>
        <dbReference type="Proteomes" id="UP000054815"/>
    </source>
</evidence>
<proteinExistence type="predicted"/>